<evidence type="ECO:0000313" key="1">
    <source>
        <dbReference type="EMBL" id="CAL1679714.1"/>
    </source>
</evidence>
<name>A0AAV2NIS1_9HYME</name>
<dbReference type="EMBL" id="OZ034825">
    <property type="protein sequence ID" value="CAL1679714.1"/>
    <property type="molecule type" value="Genomic_DNA"/>
</dbReference>
<accession>A0AAV2NIS1</accession>
<reference evidence="1" key="1">
    <citation type="submission" date="2024-04" db="EMBL/GenBank/DDBJ databases">
        <authorList>
            <consortium name="Molecular Ecology Group"/>
        </authorList>
    </citation>
    <scope>NUCLEOTIDE SEQUENCE</scope>
</reference>
<proteinExistence type="predicted"/>
<dbReference type="Proteomes" id="UP001497644">
    <property type="component" value="Chromosome 2"/>
</dbReference>
<organism evidence="1 2">
    <name type="scientific">Lasius platythorax</name>
    <dbReference type="NCBI Taxonomy" id="488582"/>
    <lineage>
        <taxon>Eukaryota</taxon>
        <taxon>Metazoa</taxon>
        <taxon>Ecdysozoa</taxon>
        <taxon>Arthropoda</taxon>
        <taxon>Hexapoda</taxon>
        <taxon>Insecta</taxon>
        <taxon>Pterygota</taxon>
        <taxon>Neoptera</taxon>
        <taxon>Endopterygota</taxon>
        <taxon>Hymenoptera</taxon>
        <taxon>Apocrita</taxon>
        <taxon>Aculeata</taxon>
        <taxon>Formicoidea</taxon>
        <taxon>Formicidae</taxon>
        <taxon>Formicinae</taxon>
        <taxon>Lasius</taxon>
        <taxon>Lasius</taxon>
    </lineage>
</organism>
<dbReference type="AlphaFoldDB" id="A0AAV2NIS1"/>
<evidence type="ECO:0000313" key="2">
    <source>
        <dbReference type="Proteomes" id="UP001497644"/>
    </source>
</evidence>
<gene>
    <name evidence="1" type="ORF">LPLAT_LOCUS5850</name>
</gene>
<protein>
    <submittedName>
        <fullName evidence="1">Uncharacterized protein</fullName>
    </submittedName>
</protein>
<keyword evidence="2" id="KW-1185">Reference proteome</keyword>
<sequence>MSSIEHPLARQVARAEGYGDQVLTCSLLGGWLDLAPPFIHALGKVPWRFATRTNGCLCRDTGLYAKKNRTHGYEDAYGTLGALY</sequence>